<keyword evidence="6" id="KW-0694">RNA-binding</keyword>
<dbReference type="KEGG" id="tad:TRIADDRAFT_62320"/>
<feature type="compositionally biased region" description="Basic and acidic residues" evidence="7">
    <location>
        <begin position="600"/>
        <end position="622"/>
    </location>
</feature>
<dbReference type="InterPro" id="IPR000504">
    <property type="entry name" value="RRM_dom"/>
</dbReference>
<dbReference type="Proteomes" id="UP000009022">
    <property type="component" value="Unassembled WGS sequence"/>
</dbReference>
<dbReference type="InParanoid" id="B3SDG4"/>
<keyword evidence="2" id="KW-0507">mRNA processing</keyword>
<evidence type="ECO:0000256" key="7">
    <source>
        <dbReference type="SAM" id="MobiDB-lite"/>
    </source>
</evidence>
<keyword evidence="3" id="KW-0677">Repeat</keyword>
<dbReference type="PANTHER" id="PTHR17204">
    <property type="entry name" value="PRE-MRNA PROCESSING PROTEIN PRP39-RELATED"/>
    <property type="match status" value="1"/>
</dbReference>
<keyword evidence="4" id="KW-0508">mRNA splicing</keyword>
<keyword evidence="5" id="KW-0539">Nucleus</keyword>
<feature type="domain" description="RRM" evidence="8">
    <location>
        <begin position="681"/>
        <end position="757"/>
    </location>
</feature>
<dbReference type="CTD" id="6759493"/>
<evidence type="ECO:0000256" key="5">
    <source>
        <dbReference type="ARBA" id="ARBA00023242"/>
    </source>
</evidence>
<dbReference type="InterPro" id="IPR011990">
    <property type="entry name" value="TPR-like_helical_dom_sf"/>
</dbReference>
<dbReference type="GO" id="GO:0043024">
    <property type="term" value="F:ribosomal small subunit binding"/>
    <property type="evidence" value="ECO:0000318"/>
    <property type="project" value="GO_Central"/>
</dbReference>
<dbReference type="PhylomeDB" id="B3SDG4"/>
<organism evidence="9 10">
    <name type="scientific">Trichoplax adhaerens</name>
    <name type="common">Trichoplax reptans</name>
    <dbReference type="NCBI Taxonomy" id="10228"/>
    <lineage>
        <taxon>Eukaryota</taxon>
        <taxon>Metazoa</taxon>
        <taxon>Placozoa</taxon>
        <taxon>Uniplacotomia</taxon>
        <taxon>Trichoplacea</taxon>
        <taxon>Trichoplacidae</taxon>
        <taxon>Trichoplax</taxon>
    </lineage>
</organism>
<dbReference type="SUPFAM" id="SSF54928">
    <property type="entry name" value="RNA-binding domain, RBD"/>
    <property type="match status" value="2"/>
</dbReference>
<dbReference type="AlphaFoldDB" id="B3SDG4"/>
<evidence type="ECO:0000256" key="6">
    <source>
        <dbReference type="PROSITE-ProRule" id="PRU00176"/>
    </source>
</evidence>
<name>B3SDG4_TRIAD</name>
<protein>
    <recommendedName>
        <fullName evidence="8">RRM domain-containing protein</fullName>
    </recommendedName>
</protein>
<dbReference type="SMART" id="SM00360">
    <property type="entry name" value="RRM"/>
    <property type="match status" value="2"/>
</dbReference>
<dbReference type="STRING" id="10228.B3SDG4"/>
<feature type="compositionally biased region" description="Basic and acidic residues" evidence="7">
    <location>
        <begin position="920"/>
        <end position="930"/>
    </location>
</feature>
<feature type="domain" description="RRM" evidence="8">
    <location>
        <begin position="774"/>
        <end position="850"/>
    </location>
</feature>
<keyword evidence="10" id="KW-1185">Reference proteome</keyword>
<dbReference type="Gene3D" id="3.30.70.330">
    <property type="match status" value="2"/>
</dbReference>
<dbReference type="PANTHER" id="PTHR17204:SF25">
    <property type="entry name" value="RRM DOMAIN-CONTAINING PROTEIN"/>
    <property type="match status" value="1"/>
</dbReference>
<dbReference type="InterPro" id="IPR003107">
    <property type="entry name" value="HAT"/>
</dbReference>
<dbReference type="GO" id="GO:0005634">
    <property type="term" value="C:nucleus"/>
    <property type="evidence" value="ECO:0007669"/>
    <property type="project" value="UniProtKB-SubCell"/>
</dbReference>
<dbReference type="Pfam" id="PF05843">
    <property type="entry name" value="Suf"/>
    <property type="match status" value="1"/>
</dbReference>
<evidence type="ECO:0000313" key="10">
    <source>
        <dbReference type="Proteomes" id="UP000009022"/>
    </source>
</evidence>
<evidence type="ECO:0000313" key="9">
    <source>
        <dbReference type="EMBL" id="EDV19227.1"/>
    </source>
</evidence>
<dbReference type="GeneID" id="6759493"/>
<dbReference type="FunCoup" id="B3SDG4">
    <property type="interactions" value="2401"/>
</dbReference>
<feature type="compositionally biased region" description="Basic and acidic residues" evidence="7">
    <location>
        <begin position="852"/>
        <end position="876"/>
    </location>
</feature>
<dbReference type="InterPro" id="IPR008847">
    <property type="entry name" value="Suf"/>
</dbReference>
<feature type="region of interest" description="Disordered" evidence="7">
    <location>
        <begin position="852"/>
        <end position="930"/>
    </location>
</feature>
<sequence length="930" mass="107794">MVQNICHHNTNLKDYEMRGGIISPPDRSVPLGLSIYTSSKWSSFLHTSYFIRCQKVGMDSHDEVVQHGDDDDTNIDQEEDTSDSYGSSSSDTDDEEEGALAQRVDHLLSYLHKNEFHYDSYVELINLLRQQGDLVRLRSIRKKMNQLFPLTEDLWMQWVSDEANIAQTEEEKAGLVELLDKSIIDYLSVGLWQKYASYCITEKVGNHNDIRNIYERALTSVGLHLTKGCYIWDDYREYEINILNSMTETDDLTSIAKESLDQKDRITTLYKRQLAVPLLGMQGTWRDFESWMGKDSIDEYTKQLYEQAVEKLDQRMQYEDSLLSVESTLDGYKNYIEFEKTTNEPARIQCLYERSLRNHCLSPELWQSYTQYLDTKLKVWSIAVQVYERAIRNCPWVAALWHGYLRAQERAGGPIEKMRDTVTTALNCNLGSMENDLSLWLIYIDRLRRNIKPGGEDSEEITLLRDTFQAALNHIYNRYETVESIDYLQKYWAKIEARHFNNIEKCRQLREELLNIGHKRQASYWIEYIELERAYGDIQNCQKLFSRAIRAVNDDPEGICQAWLDFEREEGQLSDWDIANAKCQDQLQVISQKRAKAVEKEAEEKKKRKEEKERSKMQDRINRKLAQTVAERNQIDADAPSREKRKFDFDSRKESGITKKSRTDGSLNNPSRERERYNEKTSVFISNVPFSAVEDDIRSFFSTCGNVKDVRLVRAPNGKFKGYGYVEFEDELVTQEALKLDRNTIAGRPVYVSENVDKSKHPTEFKFGSGMDRCTLFVKNTKDISSDRLREVFNQFEGLRDIRCVARKSGRSRGFAYIEFSNEASAANAVKTLDNTEIDGVTISVAISNPDAKETSEFEKNRKPEIRERNESKNRSTSDVPTVTSRGRGRTGLSFMVPRSVKKNDSTTSESSNNSSSKLSNDDFRKMLTK</sequence>
<dbReference type="eggNOG" id="KOG0128">
    <property type="taxonomic scope" value="Eukaryota"/>
</dbReference>
<accession>B3SDG4</accession>
<dbReference type="Gene3D" id="1.25.40.10">
    <property type="entry name" value="Tetratricopeptide repeat domain"/>
    <property type="match status" value="2"/>
</dbReference>
<dbReference type="InterPro" id="IPR012677">
    <property type="entry name" value="Nucleotide-bd_a/b_plait_sf"/>
</dbReference>
<dbReference type="SUPFAM" id="SSF48452">
    <property type="entry name" value="TPR-like"/>
    <property type="match status" value="1"/>
</dbReference>
<dbReference type="GO" id="GO:0008380">
    <property type="term" value="P:RNA splicing"/>
    <property type="evidence" value="ECO:0007669"/>
    <property type="project" value="UniProtKB-KW"/>
</dbReference>
<evidence type="ECO:0000256" key="3">
    <source>
        <dbReference type="ARBA" id="ARBA00022737"/>
    </source>
</evidence>
<feature type="compositionally biased region" description="Low complexity" evidence="7">
    <location>
        <begin position="906"/>
        <end position="919"/>
    </location>
</feature>
<dbReference type="CDD" id="cd12391">
    <property type="entry name" value="RRM1_SART3"/>
    <property type="match status" value="1"/>
</dbReference>
<dbReference type="EMBL" id="DS985279">
    <property type="protein sequence ID" value="EDV19227.1"/>
    <property type="molecule type" value="Genomic_DNA"/>
</dbReference>
<dbReference type="SMART" id="SM00386">
    <property type="entry name" value="HAT"/>
    <property type="match status" value="8"/>
</dbReference>
<dbReference type="GO" id="GO:0097010">
    <property type="term" value="P:eukaryotic translation initiation factor 4F complex assembly"/>
    <property type="evidence" value="ECO:0000318"/>
    <property type="project" value="GO_Central"/>
</dbReference>
<dbReference type="GO" id="GO:0034057">
    <property type="term" value="F:RNA strand-exchange activity"/>
    <property type="evidence" value="ECO:0000318"/>
    <property type="project" value="GO_Central"/>
</dbReference>
<comment type="subcellular location">
    <subcellularLocation>
        <location evidence="1">Nucleus</location>
    </subcellularLocation>
</comment>
<feature type="compositionally biased region" description="Acidic residues" evidence="7">
    <location>
        <begin position="69"/>
        <end position="82"/>
    </location>
</feature>
<dbReference type="InterPro" id="IPR059164">
    <property type="entry name" value="HAT_PRP39_C"/>
</dbReference>
<dbReference type="Pfam" id="PF23241">
    <property type="entry name" value="HAT_PRP39_C"/>
    <property type="match status" value="1"/>
</dbReference>
<evidence type="ECO:0000256" key="4">
    <source>
        <dbReference type="ARBA" id="ARBA00023187"/>
    </source>
</evidence>
<dbReference type="OMA" id="LWARYIL"/>
<dbReference type="GO" id="GO:0033592">
    <property type="term" value="F:RNA strand annealing activity"/>
    <property type="evidence" value="ECO:0000318"/>
    <property type="project" value="GO_Central"/>
</dbReference>
<dbReference type="PROSITE" id="PS50102">
    <property type="entry name" value="RRM"/>
    <property type="match status" value="2"/>
</dbReference>
<evidence type="ECO:0000259" key="8">
    <source>
        <dbReference type="PROSITE" id="PS50102"/>
    </source>
</evidence>
<dbReference type="GO" id="GO:0006397">
    <property type="term" value="P:mRNA processing"/>
    <property type="evidence" value="ECO:0007669"/>
    <property type="project" value="UniProtKB-KW"/>
</dbReference>
<dbReference type="Pfam" id="PF00076">
    <property type="entry name" value="RRM_1"/>
    <property type="match status" value="2"/>
</dbReference>
<gene>
    <name evidence="9" type="ORF">TRIADDRAFT_62320</name>
</gene>
<proteinExistence type="predicted"/>
<dbReference type="InterPro" id="IPR035979">
    <property type="entry name" value="RBD_domain_sf"/>
</dbReference>
<dbReference type="OrthoDB" id="6770331at2759"/>
<dbReference type="InterPro" id="IPR034217">
    <property type="entry name" value="SART3_RRM1"/>
</dbReference>
<dbReference type="GO" id="GO:0001731">
    <property type="term" value="P:formation of translation preinitiation complex"/>
    <property type="evidence" value="ECO:0000318"/>
    <property type="project" value="GO_Central"/>
</dbReference>
<evidence type="ECO:0000256" key="1">
    <source>
        <dbReference type="ARBA" id="ARBA00004123"/>
    </source>
</evidence>
<feature type="region of interest" description="Disordered" evidence="7">
    <location>
        <begin position="63"/>
        <end position="98"/>
    </location>
</feature>
<feature type="compositionally biased region" description="Basic and acidic residues" evidence="7">
    <location>
        <begin position="633"/>
        <end position="663"/>
    </location>
</feature>
<evidence type="ECO:0000256" key="2">
    <source>
        <dbReference type="ARBA" id="ARBA00022664"/>
    </source>
</evidence>
<dbReference type="RefSeq" id="XP_002118293.1">
    <property type="nucleotide sequence ID" value="XM_002118257.1"/>
</dbReference>
<dbReference type="FunFam" id="1.25.40.10:FF:003603">
    <property type="entry name" value="Squamous cell carcinoma antigen recognized by T-cells 3"/>
    <property type="match status" value="1"/>
</dbReference>
<reference evidence="9 10" key="1">
    <citation type="journal article" date="2008" name="Nature">
        <title>The Trichoplax genome and the nature of placozoans.</title>
        <authorList>
            <person name="Srivastava M."/>
            <person name="Begovic E."/>
            <person name="Chapman J."/>
            <person name="Putnam N.H."/>
            <person name="Hellsten U."/>
            <person name="Kawashima T."/>
            <person name="Kuo A."/>
            <person name="Mitros T."/>
            <person name="Salamov A."/>
            <person name="Carpenter M.L."/>
            <person name="Signorovitch A.Y."/>
            <person name="Moreno M.A."/>
            <person name="Kamm K."/>
            <person name="Grimwood J."/>
            <person name="Schmutz J."/>
            <person name="Shapiro H."/>
            <person name="Grigoriev I.V."/>
            <person name="Buss L.W."/>
            <person name="Schierwater B."/>
            <person name="Dellaporta S.L."/>
            <person name="Rokhsar D.S."/>
        </authorList>
    </citation>
    <scope>NUCLEOTIDE SEQUENCE [LARGE SCALE GENOMIC DNA]</scope>
    <source>
        <strain evidence="9 10">Grell-BS-1999</strain>
    </source>
</reference>
<dbReference type="HOGENOM" id="CLU_007172_1_1_1"/>
<feature type="region of interest" description="Disordered" evidence="7">
    <location>
        <begin position="600"/>
        <end position="677"/>
    </location>
</feature>